<evidence type="ECO:0000313" key="4">
    <source>
        <dbReference type="Proteomes" id="UP000812966"/>
    </source>
</evidence>
<keyword evidence="2" id="KW-1133">Transmembrane helix</keyword>
<name>A0A8K0NP13_9TREE</name>
<evidence type="ECO:0000313" key="3">
    <source>
        <dbReference type="EMBL" id="KAG7529870.1"/>
    </source>
</evidence>
<feature type="compositionally biased region" description="Basic and acidic residues" evidence="1">
    <location>
        <begin position="291"/>
        <end position="308"/>
    </location>
</feature>
<gene>
    <name evidence="3" type="ORF">FFLO_05360</name>
</gene>
<dbReference type="AlphaFoldDB" id="A0A8K0NP13"/>
<proteinExistence type="predicted"/>
<protein>
    <submittedName>
        <fullName evidence="3">Uncharacterized protein</fullName>
    </submittedName>
</protein>
<keyword evidence="2" id="KW-0472">Membrane</keyword>
<keyword evidence="2" id="KW-0812">Transmembrane</keyword>
<comment type="caution">
    <text evidence="3">The sequence shown here is derived from an EMBL/GenBank/DDBJ whole genome shotgun (WGS) entry which is preliminary data.</text>
</comment>
<evidence type="ECO:0000256" key="2">
    <source>
        <dbReference type="SAM" id="Phobius"/>
    </source>
</evidence>
<feature type="region of interest" description="Disordered" evidence="1">
    <location>
        <begin position="264"/>
        <end position="323"/>
    </location>
</feature>
<evidence type="ECO:0000256" key="1">
    <source>
        <dbReference type="SAM" id="MobiDB-lite"/>
    </source>
</evidence>
<sequence>MEGRSTGEKEWGHKEYLERERSSRITAVIVVIALLIDVDLILPVLGVVTVVLRLRPVDGLLRPPIPAPISDTEKKSEHLLKDPAEAEKSEGASKGPAEDDASKSLKDALHLFRVRSDAFAKHLLDAQQMVIKNRVELYEMDPAPPQSYSGKPTGEEWVDQEAMLRIDVNRWGASTVKTEDQGRRTLEENFFESFVPRPKQVVHKDILRNYPILAAYVFRSMGRQNLQRRAGDAMYTTPSDAQQQYCQKIMHGIFRQMEAACTRLSAPKARPGEASGSGKRKRSDSPPAEKPSPEKRSRDMTGDRDHQHSVQAKSNTSERGNSS</sequence>
<organism evidence="3 4">
    <name type="scientific">Filobasidium floriforme</name>
    <dbReference type="NCBI Taxonomy" id="5210"/>
    <lineage>
        <taxon>Eukaryota</taxon>
        <taxon>Fungi</taxon>
        <taxon>Dikarya</taxon>
        <taxon>Basidiomycota</taxon>
        <taxon>Agaricomycotina</taxon>
        <taxon>Tremellomycetes</taxon>
        <taxon>Filobasidiales</taxon>
        <taxon>Filobasidiaceae</taxon>
        <taxon>Filobasidium</taxon>
    </lineage>
</organism>
<keyword evidence="4" id="KW-1185">Reference proteome</keyword>
<reference evidence="3" key="1">
    <citation type="submission" date="2020-04" db="EMBL/GenBank/DDBJ databases">
        <title>Analysis of mating type loci in Filobasidium floriforme.</title>
        <authorList>
            <person name="Nowrousian M."/>
        </authorList>
    </citation>
    <scope>NUCLEOTIDE SEQUENCE</scope>
    <source>
        <strain evidence="3">CBS 6242</strain>
    </source>
</reference>
<accession>A0A8K0NP13</accession>
<feature type="compositionally biased region" description="Polar residues" evidence="1">
    <location>
        <begin position="309"/>
        <end position="323"/>
    </location>
</feature>
<dbReference type="Proteomes" id="UP000812966">
    <property type="component" value="Unassembled WGS sequence"/>
</dbReference>
<dbReference type="EMBL" id="JABELV010000133">
    <property type="protein sequence ID" value="KAG7529870.1"/>
    <property type="molecule type" value="Genomic_DNA"/>
</dbReference>
<feature type="transmembrane region" description="Helical" evidence="2">
    <location>
        <begin position="25"/>
        <end position="52"/>
    </location>
</feature>